<comment type="caution">
    <text evidence="2">The sequence shown here is derived from an EMBL/GenBank/DDBJ whole genome shotgun (WGS) entry which is preliminary data.</text>
</comment>
<dbReference type="RefSeq" id="XP_066661886.1">
    <property type="nucleotide sequence ID" value="XM_066816194.1"/>
</dbReference>
<dbReference type="EMBL" id="JAQQWN010000009">
    <property type="protein sequence ID" value="KAK8065132.1"/>
    <property type="molecule type" value="Genomic_DNA"/>
</dbReference>
<gene>
    <name evidence="2" type="ORF">PG997_011879</name>
</gene>
<organism evidence="2 3">
    <name type="scientific">Apiospora hydei</name>
    <dbReference type="NCBI Taxonomy" id="1337664"/>
    <lineage>
        <taxon>Eukaryota</taxon>
        <taxon>Fungi</taxon>
        <taxon>Dikarya</taxon>
        <taxon>Ascomycota</taxon>
        <taxon>Pezizomycotina</taxon>
        <taxon>Sordariomycetes</taxon>
        <taxon>Xylariomycetidae</taxon>
        <taxon>Amphisphaeriales</taxon>
        <taxon>Apiosporaceae</taxon>
        <taxon>Apiospora</taxon>
    </lineage>
</organism>
<accession>A0ABR1V1Q7</accession>
<dbReference type="Proteomes" id="UP001433268">
    <property type="component" value="Unassembled WGS sequence"/>
</dbReference>
<proteinExistence type="predicted"/>
<name>A0ABR1V1Q7_9PEZI</name>
<sequence length="122" mass="13183">MQLPRVSPSRPSSGAAEPLPQQSAATTKPEPQQAETSTSDVAAPETGSLHDPENFQHIAVFADALFRSLPPDLGLAGFDSIAPALERSIKNHSFTVACDGKDDPLTEATCRRLGYLVYRHRR</sequence>
<reference evidence="2 3" key="1">
    <citation type="submission" date="2023-01" db="EMBL/GenBank/DDBJ databases">
        <title>Analysis of 21 Apiospora genomes using comparative genomics revels a genus with tremendous synthesis potential of carbohydrate active enzymes and secondary metabolites.</title>
        <authorList>
            <person name="Sorensen T."/>
        </authorList>
    </citation>
    <scope>NUCLEOTIDE SEQUENCE [LARGE SCALE GENOMIC DNA]</scope>
    <source>
        <strain evidence="2 3">CBS 114990</strain>
    </source>
</reference>
<protein>
    <submittedName>
        <fullName evidence="2">Uncharacterized protein</fullName>
    </submittedName>
</protein>
<dbReference type="GeneID" id="92049254"/>
<evidence type="ECO:0000313" key="3">
    <source>
        <dbReference type="Proteomes" id="UP001433268"/>
    </source>
</evidence>
<keyword evidence="3" id="KW-1185">Reference proteome</keyword>
<evidence type="ECO:0000256" key="1">
    <source>
        <dbReference type="SAM" id="MobiDB-lite"/>
    </source>
</evidence>
<feature type="compositionally biased region" description="Polar residues" evidence="1">
    <location>
        <begin position="20"/>
        <end position="40"/>
    </location>
</feature>
<feature type="region of interest" description="Disordered" evidence="1">
    <location>
        <begin position="1"/>
        <end position="50"/>
    </location>
</feature>
<evidence type="ECO:0000313" key="2">
    <source>
        <dbReference type="EMBL" id="KAK8065132.1"/>
    </source>
</evidence>